<dbReference type="Gene3D" id="3.30.750.24">
    <property type="entry name" value="STAS domain"/>
    <property type="match status" value="1"/>
</dbReference>
<keyword evidence="5" id="KW-1185">Reference proteome</keyword>
<reference evidence="4 5" key="1">
    <citation type="submission" date="2024-09" db="EMBL/GenBank/DDBJ databases">
        <authorList>
            <person name="Sun Q."/>
            <person name="Mori K."/>
        </authorList>
    </citation>
    <scope>NUCLEOTIDE SEQUENCE [LARGE SCALE GENOMIC DNA]</scope>
    <source>
        <strain evidence="4 5">CCM 3426</strain>
    </source>
</reference>
<dbReference type="InterPro" id="IPR003658">
    <property type="entry name" value="Anti-sigma_ant"/>
</dbReference>
<dbReference type="Proteomes" id="UP001589647">
    <property type="component" value="Unassembled WGS sequence"/>
</dbReference>
<name>A0ABV5IA07_9ACTN</name>
<sequence length="128" mass="13486">MHLASSHLPGITLVTIAGEVDAASSGHLETYLDRVRRGLDEHLIIDVSRLAFLDSSGLSVLLAAATLARAHGADVHLAGLRPSVARLLQITGTVELVRIHGHVRQAVAAVQARRDPAAFGRAEPPEAV</sequence>
<dbReference type="InterPro" id="IPR036513">
    <property type="entry name" value="STAS_dom_sf"/>
</dbReference>
<dbReference type="EMBL" id="JBHMEI010000004">
    <property type="protein sequence ID" value="MFB9201341.1"/>
    <property type="molecule type" value="Genomic_DNA"/>
</dbReference>
<proteinExistence type="inferred from homology"/>
<dbReference type="NCBIfam" id="TIGR00377">
    <property type="entry name" value="ant_ant_sig"/>
    <property type="match status" value="1"/>
</dbReference>
<evidence type="ECO:0000259" key="3">
    <source>
        <dbReference type="PROSITE" id="PS50801"/>
    </source>
</evidence>
<gene>
    <name evidence="4" type="ORF">ACFFV7_09085</name>
</gene>
<dbReference type="SUPFAM" id="SSF52091">
    <property type="entry name" value="SpoIIaa-like"/>
    <property type="match status" value="1"/>
</dbReference>
<dbReference type="CDD" id="cd07043">
    <property type="entry name" value="STAS_anti-anti-sigma_factors"/>
    <property type="match status" value="1"/>
</dbReference>
<comment type="caution">
    <text evidence="4">The sequence shown here is derived from an EMBL/GenBank/DDBJ whole genome shotgun (WGS) entry which is preliminary data.</text>
</comment>
<dbReference type="Pfam" id="PF01740">
    <property type="entry name" value="STAS"/>
    <property type="match status" value="1"/>
</dbReference>
<organism evidence="4 5">
    <name type="scientific">Nonomuraea spiralis</name>
    <dbReference type="NCBI Taxonomy" id="46182"/>
    <lineage>
        <taxon>Bacteria</taxon>
        <taxon>Bacillati</taxon>
        <taxon>Actinomycetota</taxon>
        <taxon>Actinomycetes</taxon>
        <taxon>Streptosporangiales</taxon>
        <taxon>Streptosporangiaceae</taxon>
        <taxon>Nonomuraea</taxon>
    </lineage>
</organism>
<evidence type="ECO:0000256" key="2">
    <source>
        <dbReference type="RuleBase" id="RU003749"/>
    </source>
</evidence>
<dbReference type="PROSITE" id="PS50801">
    <property type="entry name" value="STAS"/>
    <property type="match status" value="1"/>
</dbReference>
<accession>A0ABV5IA07</accession>
<evidence type="ECO:0000313" key="5">
    <source>
        <dbReference type="Proteomes" id="UP001589647"/>
    </source>
</evidence>
<dbReference type="PANTHER" id="PTHR33495:SF2">
    <property type="entry name" value="ANTI-SIGMA FACTOR ANTAGONIST TM_1081-RELATED"/>
    <property type="match status" value="1"/>
</dbReference>
<feature type="domain" description="STAS" evidence="3">
    <location>
        <begin position="1"/>
        <end position="110"/>
    </location>
</feature>
<evidence type="ECO:0000313" key="4">
    <source>
        <dbReference type="EMBL" id="MFB9201341.1"/>
    </source>
</evidence>
<dbReference type="InterPro" id="IPR002645">
    <property type="entry name" value="STAS_dom"/>
</dbReference>
<dbReference type="RefSeq" id="WP_189650081.1">
    <property type="nucleotide sequence ID" value="NZ_BMRC01000012.1"/>
</dbReference>
<evidence type="ECO:0000256" key="1">
    <source>
        <dbReference type="ARBA" id="ARBA00009013"/>
    </source>
</evidence>
<protein>
    <recommendedName>
        <fullName evidence="2">Anti-sigma factor antagonist</fullName>
    </recommendedName>
</protein>
<dbReference type="PANTHER" id="PTHR33495">
    <property type="entry name" value="ANTI-SIGMA FACTOR ANTAGONIST TM_1081-RELATED-RELATED"/>
    <property type="match status" value="1"/>
</dbReference>
<comment type="similarity">
    <text evidence="1 2">Belongs to the anti-sigma-factor antagonist family.</text>
</comment>